<proteinExistence type="predicted"/>
<dbReference type="PROSITE" id="PS50110">
    <property type="entry name" value="RESPONSE_REGULATORY"/>
    <property type="match status" value="2"/>
</dbReference>
<evidence type="ECO:0000313" key="3">
    <source>
        <dbReference type="EMBL" id="SKB86051.1"/>
    </source>
</evidence>
<feature type="domain" description="Response regulatory" evidence="2">
    <location>
        <begin position="152"/>
        <end position="280"/>
    </location>
</feature>
<keyword evidence="1" id="KW-0597">Phosphoprotein</keyword>
<evidence type="ECO:0000313" key="4">
    <source>
        <dbReference type="Proteomes" id="UP000190897"/>
    </source>
</evidence>
<reference evidence="4" key="1">
    <citation type="submission" date="2017-02" db="EMBL/GenBank/DDBJ databases">
        <authorList>
            <person name="Varghese N."/>
            <person name="Submissions S."/>
        </authorList>
    </citation>
    <scope>NUCLEOTIDE SEQUENCE [LARGE SCALE GENOMIC DNA]</scope>
    <source>
        <strain evidence="4">DSM 22270</strain>
    </source>
</reference>
<protein>
    <submittedName>
        <fullName evidence="3">Response regulator containing a CheY-like receiver domain and a GGDEF domain</fullName>
    </submittedName>
</protein>
<gene>
    <name evidence="3" type="ORF">SAMN05660293_02678</name>
</gene>
<sequence length="292" mass="33268">MKKDKTVLLVDDDEDDRLLLSDALTELIENIEVIEMGSGKELLSILLSGETERIIPDLILLDMNMPELNGLEILSKIKEDRSLREIPTVMLSTASHKDLIAQAYRAGVNAFMVKPITASEYEMVASAVNICFLNNLAPGHLDAVFKSHKDSNIVVIEDNDDHWNLLNFSIKQSMPRVNMIRLRDQRGAMEYFESSLKSVDSLPDMILLDLYLPVRDAGLALLEHIRYRIEINKLPPVPIIVLSYSDNREDVKASYARQANSYMIKPLDPNNWPVYFKNLTHFWSKTISLPKQ</sequence>
<dbReference type="PANTHER" id="PTHR44520">
    <property type="entry name" value="RESPONSE REGULATOR RCP1-RELATED"/>
    <property type="match status" value="1"/>
</dbReference>
<accession>A0A1T5EQ32</accession>
<organism evidence="3 4">
    <name type="scientific">Dyadobacter psychrophilus</name>
    <dbReference type="NCBI Taxonomy" id="651661"/>
    <lineage>
        <taxon>Bacteria</taxon>
        <taxon>Pseudomonadati</taxon>
        <taxon>Bacteroidota</taxon>
        <taxon>Cytophagia</taxon>
        <taxon>Cytophagales</taxon>
        <taxon>Spirosomataceae</taxon>
        <taxon>Dyadobacter</taxon>
    </lineage>
</organism>
<keyword evidence="4" id="KW-1185">Reference proteome</keyword>
<dbReference type="Pfam" id="PF00072">
    <property type="entry name" value="Response_reg"/>
    <property type="match status" value="2"/>
</dbReference>
<dbReference type="GO" id="GO:0000160">
    <property type="term" value="P:phosphorelay signal transduction system"/>
    <property type="evidence" value="ECO:0007669"/>
    <property type="project" value="InterPro"/>
</dbReference>
<dbReference type="InterPro" id="IPR052893">
    <property type="entry name" value="TCS_response_regulator"/>
</dbReference>
<evidence type="ECO:0000256" key="1">
    <source>
        <dbReference type="PROSITE-ProRule" id="PRU00169"/>
    </source>
</evidence>
<dbReference type="RefSeq" id="WP_170916637.1">
    <property type="nucleotide sequence ID" value="NZ_FUZA01000002.1"/>
</dbReference>
<dbReference type="Gene3D" id="3.40.50.2300">
    <property type="match status" value="2"/>
</dbReference>
<dbReference type="SUPFAM" id="SSF52172">
    <property type="entry name" value="CheY-like"/>
    <property type="match status" value="2"/>
</dbReference>
<dbReference type="AlphaFoldDB" id="A0A1T5EQ32"/>
<feature type="modified residue" description="4-aspartylphosphate" evidence="1">
    <location>
        <position position="209"/>
    </location>
</feature>
<dbReference type="InterPro" id="IPR011006">
    <property type="entry name" value="CheY-like_superfamily"/>
</dbReference>
<dbReference type="Proteomes" id="UP000190897">
    <property type="component" value="Unassembled WGS sequence"/>
</dbReference>
<dbReference type="InterPro" id="IPR001789">
    <property type="entry name" value="Sig_transdc_resp-reg_receiver"/>
</dbReference>
<name>A0A1T5EQ32_9BACT</name>
<feature type="modified residue" description="4-aspartylphosphate" evidence="1">
    <location>
        <position position="62"/>
    </location>
</feature>
<dbReference type="EMBL" id="FUZA01000002">
    <property type="protein sequence ID" value="SKB86051.1"/>
    <property type="molecule type" value="Genomic_DNA"/>
</dbReference>
<dbReference type="SMART" id="SM00448">
    <property type="entry name" value="REC"/>
    <property type="match status" value="2"/>
</dbReference>
<evidence type="ECO:0000259" key="2">
    <source>
        <dbReference type="PROSITE" id="PS50110"/>
    </source>
</evidence>
<feature type="domain" description="Response regulatory" evidence="2">
    <location>
        <begin position="6"/>
        <end position="129"/>
    </location>
</feature>
<dbReference type="STRING" id="651661.SAMN05660293_02678"/>